<organism evidence="3 4">
    <name type="scientific">Vanrija humicola</name>
    <name type="common">Yeast</name>
    <name type="synonym">Cryptococcus humicola</name>
    <dbReference type="NCBI Taxonomy" id="5417"/>
    <lineage>
        <taxon>Eukaryota</taxon>
        <taxon>Fungi</taxon>
        <taxon>Dikarya</taxon>
        <taxon>Basidiomycota</taxon>
        <taxon>Agaricomycotina</taxon>
        <taxon>Tremellomycetes</taxon>
        <taxon>Trichosporonales</taxon>
        <taxon>Trichosporonaceae</taxon>
        <taxon>Vanrija</taxon>
    </lineage>
</organism>
<feature type="domain" description="Glycosyl transferase CAP10" evidence="2">
    <location>
        <begin position="359"/>
        <end position="630"/>
    </location>
</feature>
<feature type="compositionally biased region" description="Low complexity" evidence="1">
    <location>
        <begin position="691"/>
        <end position="706"/>
    </location>
</feature>
<name>A0A7D8V157_VANHU</name>
<evidence type="ECO:0000256" key="1">
    <source>
        <dbReference type="SAM" id="MobiDB-lite"/>
    </source>
</evidence>
<evidence type="ECO:0000313" key="3">
    <source>
        <dbReference type="EMBL" id="TXT13364.1"/>
    </source>
</evidence>
<feature type="region of interest" description="Disordered" evidence="1">
    <location>
        <begin position="637"/>
        <end position="815"/>
    </location>
</feature>
<dbReference type="PANTHER" id="PTHR12203">
    <property type="entry name" value="KDEL LYS-ASP-GLU-LEU CONTAINING - RELATED"/>
    <property type="match status" value="1"/>
</dbReference>
<dbReference type="Proteomes" id="UP000473826">
    <property type="component" value="Unassembled WGS sequence"/>
</dbReference>
<reference evidence="3 4" key="1">
    <citation type="journal article" date="2019" name="PLoS Genet.">
        <title>Convergent evolution of linked mating-type loci in basidiomycete fungi.</title>
        <authorList>
            <person name="Sun S."/>
            <person name="Coelho M.A."/>
            <person name="Heitman J."/>
            <person name="Nowrousian M."/>
        </authorList>
    </citation>
    <scope>NUCLEOTIDE SEQUENCE [LARGE SCALE GENOMIC DNA]</scope>
    <source>
        <strain evidence="3 4">CBS 4282</strain>
    </source>
</reference>
<dbReference type="OrthoDB" id="541052at2759"/>
<protein>
    <recommendedName>
        <fullName evidence="2">Glycosyl transferase CAP10 domain-containing protein</fullName>
    </recommendedName>
</protein>
<dbReference type="SMART" id="SM00672">
    <property type="entry name" value="CAP10"/>
    <property type="match status" value="1"/>
</dbReference>
<proteinExistence type="predicted"/>
<evidence type="ECO:0000259" key="2">
    <source>
        <dbReference type="SMART" id="SM00672"/>
    </source>
</evidence>
<dbReference type="AlphaFoldDB" id="A0A7D8V157"/>
<dbReference type="Pfam" id="PF05686">
    <property type="entry name" value="Glyco_transf_90"/>
    <property type="match status" value="1"/>
</dbReference>
<feature type="compositionally biased region" description="Acidic residues" evidence="1">
    <location>
        <begin position="646"/>
        <end position="661"/>
    </location>
</feature>
<dbReference type="InterPro" id="IPR006598">
    <property type="entry name" value="CAP10"/>
</dbReference>
<evidence type="ECO:0000313" key="4">
    <source>
        <dbReference type="Proteomes" id="UP000473826"/>
    </source>
</evidence>
<keyword evidence="4" id="KW-1185">Reference proteome</keyword>
<gene>
    <name evidence="3" type="ORF">VHUM_00731</name>
</gene>
<comment type="caution">
    <text evidence="3">The sequence shown here is derived from an EMBL/GenBank/DDBJ whole genome shotgun (WGS) entry which is preliminary data.</text>
</comment>
<dbReference type="EMBL" id="QKWK01000002">
    <property type="protein sequence ID" value="TXT13364.1"/>
    <property type="molecule type" value="Genomic_DNA"/>
</dbReference>
<feature type="compositionally biased region" description="Polar residues" evidence="1">
    <location>
        <begin position="781"/>
        <end position="796"/>
    </location>
</feature>
<dbReference type="InterPro" id="IPR051091">
    <property type="entry name" value="O-Glucosyltr/Glycosyltrsf_90"/>
</dbReference>
<dbReference type="PANTHER" id="PTHR12203:SF118">
    <property type="entry name" value="BETA-1,2-XYLOSYLTRANSFERASE 1"/>
    <property type="match status" value="1"/>
</dbReference>
<feature type="compositionally biased region" description="Low complexity" evidence="1">
    <location>
        <begin position="736"/>
        <end position="754"/>
    </location>
</feature>
<sequence>MLAKRGAPPPAPSTCLPSLTRRLLRPLRRRLLLLLLLLGALVFLHAVHDGDGLLETAAAPLQWFAAPPPACRFVSPVEAYFADLARLRGVPGNASASASHTHAHTHHVFSSTGHMVLSRDAAAPHPIPLLLALGERRWEELLARQSRTLADAAAEYERRYGRPPPRGFDAWWAFASKHQLVLPDEYDRISLDLAPFWALPRHEVRRRLDEVMKMNEVFVLQVKDGRVRPRIDDKGGLAWEGTWPRAKAAVKLVRAFAHHLPDLNATFSIFDQPQIYLPWERRSSLASLGLKGKHTTRLDEEDDGHVELASSCPPDSALRANPAAHEGKSFIYNPLEAGDICHNPYLVPLHGLTLEAHTPDSHPRPHSQLLPLFSLAKTSVNSDILVTPLDQFADRTGRDPVWEKKSDPRLVWRGSPTGMAEMTRDVPWRQSHRVRLHHFANNHSRALTSFMLRHDVLPLGYATENGTTARVGDYFFDMALAGQPIQCDEEDGTCDDMEQEIDFAPFQRSTTMNKHKFLLDIDGNGWSGRFRRLMSTNSVVIKSGIFTEWFQPHLIPWFMYIPSKLDFSDLADILAFFRGSPKRPDLAFDGTAKALAHNGKCFVERMFRLEDLQAYMFRLFLEYARIVADDDEDMDFHYDPLVHDQDGEDGGEGEDGEEDAERVDRRPFLGAEDILGGGNGLDTTSEDEPPRVTATTEAAAPAAPSRTPRPPPGLNGKVTGAGQNTPPVEGERWLPESSASAKAAGATAAAAAAAETEETDAEGDHIIPFDQAMAELEQPPSHASTLSPPASNSHDTASAPVTADRDDDVEDDDFM</sequence>
<accession>A0A7D8V157</accession>
<feature type="compositionally biased region" description="Acidic residues" evidence="1">
    <location>
        <begin position="805"/>
        <end position="815"/>
    </location>
</feature>